<evidence type="ECO:0000313" key="3">
    <source>
        <dbReference type="EMBL" id="KAA9338983.1"/>
    </source>
</evidence>
<dbReference type="Pfam" id="PF18962">
    <property type="entry name" value="Por_Secre_tail"/>
    <property type="match status" value="1"/>
</dbReference>
<feature type="signal peptide" evidence="1">
    <location>
        <begin position="1"/>
        <end position="26"/>
    </location>
</feature>
<evidence type="ECO:0000313" key="4">
    <source>
        <dbReference type="Proteomes" id="UP000326570"/>
    </source>
</evidence>
<name>A0A5N1J348_9BACT</name>
<evidence type="ECO:0000256" key="1">
    <source>
        <dbReference type="SAM" id="SignalP"/>
    </source>
</evidence>
<accession>A0A5N1J348</accession>
<reference evidence="3 4" key="1">
    <citation type="submission" date="2019-09" db="EMBL/GenBank/DDBJ databases">
        <title>Genome sequence of Adhaeribacter sp. M2.</title>
        <authorList>
            <person name="Srinivasan S."/>
        </authorList>
    </citation>
    <scope>NUCLEOTIDE SEQUENCE [LARGE SCALE GENOMIC DNA]</scope>
    <source>
        <strain evidence="3 4">M2</strain>
    </source>
</reference>
<keyword evidence="4" id="KW-1185">Reference proteome</keyword>
<dbReference type="Gene3D" id="2.60.40.4070">
    <property type="match status" value="1"/>
</dbReference>
<dbReference type="InterPro" id="IPR026444">
    <property type="entry name" value="Secre_tail"/>
</dbReference>
<dbReference type="RefSeq" id="WP_150903617.1">
    <property type="nucleotide sequence ID" value="NZ_VTWT01000004.1"/>
</dbReference>
<feature type="domain" description="Secretion system C-terminal sorting" evidence="2">
    <location>
        <begin position="457"/>
        <end position="538"/>
    </location>
</feature>
<dbReference type="EMBL" id="VTWT01000004">
    <property type="protein sequence ID" value="KAA9338983.1"/>
    <property type="molecule type" value="Genomic_DNA"/>
</dbReference>
<keyword evidence="1" id="KW-0732">Signal</keyword>
<feature type="chain" id="PRO_5024880745" evidence="1">
    <location>
        <begin position="27"/>
        <end position="540"/>
    </location>
</feature>
<dbReference type="NCBIfam" id="TIGR04183">
    <property type="entry name" value="Por_Secre_tail"/>
    <property type="match status" value="1"/>
</dbReference>
<comment type="caution">
    <text evidence="3">The sequence shown here is derived from an EMBL/GenBank/DDBJ whole genome shotgun (WGS) entry which is preliminary data.</text>
</comment>
<dbReference type="AlphaFoldDB" id="A0A5N1J348"/>
<dbReference type="Proteomes" id="UP000326570">
    <property type="component" value="Unassembled WGS sequence"/>
</dbReference>
<sequence>MKKTSTHLLSLFTGLFLLMTSLTAQAQFFPAVTPDDVMIDPTGGNIFSVRNTGNDVVDYSGRELRVMTWDGLNPSFGWDFDYGASVGSLRIEGLNLGFVSDPDIVGDPQGSGLIAITYLLNQGGSNETWVEIHRFNGSTFNLYMPPMQVDNGSGTVCDNPNIDLDFGPGRAVITYEQGSRIYARVLDIFAPILLGNIFEVSGPCIGMPGFHPDVACYFDQNTGNTTVTFTYIVYNGVQKRLVIQQEDLNFIISNPNTSCSAVYYPYNVAMSEVLDYPRVAAPIQNPLNHPRDMHVVVRHGNPSMALIAGFTHHASSYGVGTIYPRKLNTEHNIYMCGDNSRPAVTYKGDYLIATWTYKDGCYISGDSEIIMRLMMPDGATLYPDYSLVNVNLSGDQMASSVSGRHNYISDNTFYSFFDYNVNFMRYKSSDCANTNLRIARPEKPEPAISKVNEGLKIYPVPVTGKASIEFSIGKEETGYSVEVVSITGKVVRTIDLKGAKEGNYKLEFNKEKGSLSLPAGVYLVKLNSSKTTKLTKFILQ</sequence>
<proteinExistence type="predicted"/>
<protein>
    <submittedName>
        <fullName evidence="3">T9SS type A sorting domain-containing protein</fullName>
    </submittedName>
</protein>
<gene>
    <name evidence="3" type="ORF">F0P94_09335</name>
</gene>
<organism evidence="3 4">
    <name type="scientific">Adhaeribacter soli</name>
    <dbReference type="NCBI Taxonomy" id="2607655"/>
    <lineage>
        <taxon>Bacteria</taxon>
        <taxon>Pseudomonadati</taxon>
        <taxon>Bacteroidota</taxon>
        <taxon>Cytophagia</taxon>
        <taxon>Cytophagales</taxon>
        <taxon>Hymenobacteraceae</taxon>
        <taxon>Adhaeribacter</taxon>
    </lineage>
</organism>
<evidence type="ECO:0000259" key="2">
    <source>
        <dbReference type="Pfam" id="PF18962"/>
    </source>
</evidence>